<evidence type="ECO:0000256" key="4">
    <source>
        <dbReference type="ARBA" id="ARBA00001946"/>
    </source>
</evidence>
<dbReference type="InterPro" id="IPR008367">
    <property type="entry name" value="Regucalcin"/>
</dbReference>
<evidence type="ECO:0000256" key="12">
    <source>
        <dbReference type="ARBA" id="ARBA00022801"/>
    </source>
</evidence>
<evidence type="ECO:0000256" key="6">
    <source>
        <dbReference type="ARBA" id="ARBA00004496"/>
    </source>
</evidence>
<evidence type="ECO:0000256" key="11">
    <source>
        <dbReference type="ARBA" id="ARBA00022723"/>
    </source>
</evidence>
<dbReference type="Proteomes" id="UP001258181">
    <property type="component" value="Unassembled WGS sequence"/>
</dbReference>
<dbReference type="PRINTS" id="PR01791">
    <property type="entry name" value="REGUCALCIN"/>
</dbReference>
<comment type="subcellular location">
    <subcellularLocation>
        <location evidence="6">Cytoplasm</location>
    </subcellularLocation>
</comment>
<evidence type="ECO:0000256" key="14">
    <source>
        <dbReference type="ARBA" id="ARBA00032464"/>
    </source>
</evidence>
<comment type="cofactor">
    <cofactor evidence="5">
        <name>Zn(2+)</name>
        <dbReference type="ChEBI" id="CHEBI:29105"/>
    </cofactor>
</comment>
<keyword evidence="17" id="KW-1185">Reference proteome</keyword>
<comment type="catalytic activity">
    <reaction evidence="1">
        <text>D-glucono-1,5-lactone + H2O = D-gluconate + H(+)</text>
        <dbReference type="Rhea" id="RHEA:10440"/>
        <dbReference type="ChEBI" id="CHEBI:15377"/>
        <dbReference type="ChEBI" id="CHEBI:15378"/>
        <dbReference type="ChEBI" id="CHEBI:16217"/>
        <dbReference type="ChEBI" id="CHEBI:18391"/>
        <dbReference type="EC" id="3.1.1.17"/>
    </reaction>
</comment>
<name>A0ABU1TX98_9BACL</name>
<sequence length="292" mass="32428">MKNEIELVVDARASLGEGPCWDHENQQLYWVDIKGKKVCIHNPDMNENREIQLDQLAGAVVLRKSGGAIVALEKGFYALNLQTGSIEPLVDPESHLPHNRFNDGKVDPKGRFWAGTMSLNEEIGKGSLYCLYTDLTVEKKVSQLTISNGLAWSPDHLFMYLIDTPTRKVKKFHYNNDTATITNPEDVIVFPEGVGNPDGMTIDEDGMLWIAHWGGSKVSCWNPETGEQIDEIAVPAKNVTSCTFGGKNLDELYITTARTGTDDEELVKYPHAGGVFRVKMACKGSHAYHFEG</sequence>
<dbReference type="InterPro" id="IPR011042">
    <property type="entry name" value="6-blade_b-propeller_TolB-like"/>
</dbReference>
<comment type="cofactor">
    <cofactor evidence="4">
        <name>Mg(2+)</name>
        <dbReference type="ChEBI" id="CHEBI:18420"/>
    </cofactor>
</comment>
<comment type="cofactor">
    <cofactor evidence="3">
        <name>Mn(2+)</name>
        <dbReference type="ChEBI" id="CHEBI:29035"/>
    </cofactor>
</comment>
<dbReference type="EMBL" id="JAVDWA010000001">
    <property type="protein sequence ID" value="MDR7071842.1"/>
    <property type="molecule type" value="Genomic_DNA"/>
</dbReference>
<evidence type="ECO:0000259" key="15">
    <source>
        <dbReference type="Pfam" id="PF08450"/>
    </source>
</evidence>
<dbReference type="PANTHER" id="PTHR10907:SF47">
    <property type="entry name" value="REGUCALCIN"/>
    <property type="match status" value="1"/>
</dbReference>
<dbReference type="EC" id="3.1.1.17" evidence="8"/>
<evidence type="ECO:0000313" key="17">
    <source>
        <dbReference type="Proteomes" id="UP001258181"/>
    </source>
</evidence>
<evidence type="ECO:0000256" key="3">
    <source>
        <dbReference type="ARBA" id="ARBA00001936"/>
    </source>
</evidence>
<keyword evidence="10" id="KW-0963">Cytoplasm</keyword>
<dbReference type="PRINTS" id="PR01790">
    <property type="entry name" value="SMP30FAMILY"/>
</dbReference>
<organism evidence="16 17">
    <name type="scientific">Fictibacillus barbaricus</name>
    <dbReference type="NCBI Taxonomy" id="182136"/>
    <lineage>
        <taxon>Bacteria</taxon>
        <taxon>Bacillati</taxon>
        <taxon>Bacillota</taxon>
        <taxon>Bacilli</taxon>
        <taxon>Bacillales</taxon>
        <taxon>Fictibacillaceae</taxon>
        <taxon>Fictibacillus</taxon>
    </lineage>
</organism>
<proteinExistence type="inferred from homology"/>
<dbReference type="InterPro" id="IPR005511">
    <property type="entry name" value="SMP-30"/>
</dbReference>
<evidence type="ECO:0000256" key="2">
    <source>
        <dbReference type="ARBA" id="ARBA00001913"/>
    </source>
</evidence>
<evidence type="ECO:0000256" key="1">
    <source>
        <dbReference type="ARBA" id="ARBA00001589"/>
    </source>
</evidence>
<feature type="domain" description="SMP-30/Gluconolactonase/LRE-like region" evidence="15">
    <location>
        <begin position="15"/>
        <end position="258"/>
    </location>
</feature>
<accession>A0ABU1TX98</accession>
<dbReference type="RefSeq" id="WP_310256706.1">
    <property type="nucleotide sequence ID" value="NZ_JAVDWA010000001.1"/>
</dbReference>
<comment type="similarity">
    <text evidence="7">Belongs to the SMP-30/CGR1 family.</text>
</comment>
<dbReference type="Gene3D" id="2.120.10.30">
    <property type="entry name" value="TolB, C-terminal domain"/>
    <property type="match status" value="1"/>
</dbReference>
<reference evidence="16 17" key="1">
    <citation type="submission" date="2023-07" db="EMBL/GenBank/DDBJ databases">
        <title>Sorghum-associated microbial communities from plants grown in Nebraska, USA.</title>
        <authorList>
            <person name="Schachtman D."/>
        </authorList>
    </citation>
    <scope>NUCLEOTIDE SEQUENCE [LARGE SCALE GENOMIC DNA]</scope>
    <source>
        <strain evidence="16 17">BE211</strain>
    </source>
</reference>
<protein>
    <recommendedName>
        <fullName evidence="9">Regucalcin</fullName>
        <ecNumber evidence="8">3.1.1.17</ecNumber>
    </recommendedName>
    <alternativeName>
        <fullName evidence="14">Gluconolactonase</fullName>
    </alternativeName>
</protein>
<evidence type="ECO:0000256" key="13">
    <source>
        <dbReference type="ARBA" id="ARBA00022837"/>
    </source>
</evidence>
<keyword evidence="11" id="KW-0479">Metal-binding</keyword>
<comment type="cofactor">
    <cofactor evidence="2">
        <name>Ca(2+)</name>
        <dbReference type="ChEBI" id="CHEBI:29108"/>
    </cofactor>
</comment>
<dbReference type="PANTHER" id="PTHR10907">
    <property type="entry name" value="REGUCALCIN"/>
    <property type="match status" value="1"/>
</dbReference>
<dbReference type="SUPFAM" id="SSF63829">
    <property type="entry name" value="Calcium-dependent phosphotriesterase"/>
    <property type="match status" value="1"/>
</dbReference>
<gene>
    <name evidence="16" type="ORF">J2X07_000817</name>
</gene>
<evidence type="ECO:0000256" key="10">
    <source>
        <dbReference type="ARBA" id="ARBA00022490"/>
    </source>
</evidence>
<evidence type="ECO:0000256" key="7">
    <source>
        <dbReference type="ARBA" id="ARBA00008853"/>
    </source>
</evidence>
<evidence type="ECO:0000256" key="9">
    <source>
        <dbReference type="ARBA" id="ARBA00016808"/>
    </source>
</evidence>
<dbReference type="InterPro" id="IPR013658">
    <property type="entry name" value="SGL"/>
</dbReference>
<comment type="caution">
    <text evidence="16">The sequence shown here is derived from an EMBL/GenBank/DDBJ whole genome shotgun (WGS) entry which is preliminary data.</text>
</comment>
<keyword evidence="12" id="KW-0378">Hydrolase</keyword>
<evidence type="ECO:0000256" key="5">
    <source>
        <dbReference type="ARBA" id="ARBA00001947"/>
    </source>
</evidence>
<dbReference type="Pfam" id="PF08450">
    <property type="entry name" value="SGL"/>
    <property type="match status" value="1"/>
</dbReference>
<evidence type="ECO:0000256" key="8">
    <source>
        <dbReference type="ARBA" id="ARBA00013227"/>
    </source>
</evidence>
<keyword evidence="13" id="KW-0106">Calcium</keyword>
<evidence type="ECO:0000313" key="16">
    <source>
        <dbReference type="EMBL" id="MDR7071842.1"/>
    </source>
</evidence>